<evidence type="ECO:0000313" key="3">
    <source>
        <dbReference type="EMBL" id="SDM72557.1"/>
    </source>
</evidence>
<dbReference type="EMBL" id="FNGS01000008">
    <property type="protein sequence ID" value="SDM72557.1"/>
    <property type="molecule type" value="Genomic_DNA"/>
</dbReference>
<organism evidence="3 4">
    <name type="scientific">Siphonobacter aquaeclarae</name>
    <dbReference type="NCBI Taxonomy" id="563176"/>
    <lineage>
        <taxon>Bacteria</taxon>
        <taxon>Pseudomonadati</taxon>
        <taxon>Bacteroidota</taxon>
        <taxon>Cytophagia</taxon>
        <taxon>Cytophagales</taxon>
        <taxon>Cytophagaceae</taxon>
        <taxon>Siphonobacter</taxon>
    </lineage>
</organism>
<proteinExistence type="predicted"/>
<dbReference type="Pfam" id="PF13568">
    <property type="entry name" value="OMP_b-brl_2"/>
    <property type="match status" value="1"/>
</dbReference>
<feature type="domain" description="Outer membrane protein beta-barrel" evidence="2">
    <location>
        <begin position="189"/>
        <end position="308"/>
    </location>
</feature>
<sequence length="333" mass="37227">MKAVFATLLAVIGSLGIASAKTTDMKRDSVIVVMGDKSRIIIYGENKEELKKLMKYDINRLLKDVGAKIDSTSEQGTTKIVLGEMDGTKYAAKQNASIRITRKGIEIETANTDSTGNKSVKRLRPSRPWYKNDQDNFVLSLGLNVYGKNDGGSQYADPNLYDLRPLGSRYVSLGFYRNPAIIPGQNVALRLKLGFDFSWYNLMFEGNNVATKGPDRIEFPESTTPLKKSKLTACYFNIPVMPTIAFRKGIVSHIAIGGYAGYRIDSYTKTKTEGGKKDHKHAGYWLENFRYGVGAELGFRNSVDLFVQYDLNKLYQANRGPEVQMVSFGVRFN</sequence>
<feature type="chain" id="PRO_5011592291" evidence="1">
    <location>
        <begin position="21"/>
        <end position="333"/>
    </location>
</feature>
<dbReference type="Proteomes" id="UP000198901">
    <property type="component" value="Unassembled WGS sequence"/>
</dbReference>
<gene>
    <name evidence="3" type="ORF">SAMN04488090_4142</name>
</gene>
<keyword evidence="4" id="KW-1185">Reference proteome</keyword>
<accession>A0A1G9VKC2</accession>
<evidence type="ECO:0000313" key="4">
    <source>
        <dbReference type="Proteomes" id="UP000198901"/>
    </source>
</evidence>
<protein>
    <submittedName>
        <fullName evidence="3">Outer membrane protein beta-barrel domain-containing protein</fullName>
    </submittedName>
</protein>
<dbReference type="AlphaFoldDB" id="A0A1G9VKC2"/>
<dbReference type="InterPro" id="IPR025665">
    <property type="entry name" value="Beta-barrel_OMP_2"/>
</dbReference>
<reference evidence="3 4" key="1">
    <citation type="submission" date="2016-10" db="EMBL/GenBank/DDBJ databases">
        <authorList>
            <person name="de Groot N.N."/>
        </authorList>
    </citation>
    <scope>NUCLEOTIDE SEQUENCE [LARGE SCALE GENOMIC DNA]</scope>
    <source>
        <strain evidence="3 4">DSM 21668</strain>
    </source>
</reference>
<dbReference type="STRING" id="563176.SAMN04488090_4142"/>
<dbReference type="OrthoDB" id="891525at2"/>
<name>A0A1G9VKC2_9BACT</name>
<feature type="signal peptide" evidence="1">
    <location>
        <begin position="1"/>
        <end position="20"/>
    </location>
</feature>
<dbReference type="RefSeq" id="WP_093207487.1">
    <property type="nucleotide sequence ID" value="NZ_FNGS01000008.1"/>
</dbReference>
<evidence type="ECO:0000256" key="1">
    <source>
        <dbReference type="SAM" id="SignalP"/>
    </source>
</evidence>
<keyword evidence="1" id="KW-0732">Signal</keyword>
<evidence type="ECO:0000259" key="2">
    <source>
        <dbReference type="Pfam" id="PF13568"/>
    </source>
</evidence>